<evidence type="ECO:0000313" key="6">
    <source>
        <dbReference type="Proteomes" id="UP001464378"/>
    </source>
</evidence>
<feature type="transmembrane region" description="Helical" evidence="3">
    <location>
        <begin position="890"/>
        <end position="915"/>
    </location>
</feature>
<dbReference type="Pfam" id="PF00933">
    <property type="entry name" value="Glyco_hydro_3"/>
    <property type="match status" value="1"/>
</dbReference>
<reference evidence="5 6" key="1">
    <citation type="submission" date="2024-03" db="EMBL/GenBank/DDBJ databases">
        <title>Human intestinal bacterial collection.</title>
        <authorList>
            <person name="Pauvert C."/>
            <person name="Hitch T.C.A."/>
            <person name="Clavel T."/>
        </authorList>
    </citation>
    <scope>NUCLEOTIDE SEQUENCE [LARGE SCALE GENOMIC DNA]</scope>
    <source>
        <strain evidence="5 6">CLA-AP-H29</strain>
    </source>
</reference>
<feature type="transmembrane region" description="Helical" evidence="3">
    <location>
        <begin position="12"/>
        <end position="31"/>
    </location>
</feature>
<dbReference type="Gene3D" id="3.40.50.1700">
    <property type="entry name" value="Glycoside hydrolase family 3 C-terminal domain"/>
    <property type="match status" value="1"/>
</dbReference>
<keyword evidence="2 5" id="KW-0378">Hydrolase</keyword>
<feature type="domain" description="Fibronectin type III-like" evidence="4">
    <location>
        <begin position="381"/>
        <end position="459"/>
    </location>
</feature>
<dbReference type="EMBL" id="JBBMFK010000008">
    <property type="protein sequence ID" value="MEQ2443127.1"/>
    <property type="molecule type" value="Genomic_DNA"/>
</dbReference>
<evidence type="ECO:0000256" key="1">
    <source>
        <dbReference type="ARBA" id="ARBA00005336"/>
    </source>
</evidence>
<dbReference type="PRINTS" id="PR00133">
    <property type="entry name" value="GLHYDRLASE3"/>
</dbReference>
<dbReference type="PANTHER" id="PTHR42715">
    <property type="entry name" value="BETA-GLUCOSIDASE"/>
    <property type="match status" value="1"/>
</dbReference>
<dbReference type="Gene3D" id="2.60.40.10">
    <property type="entry name" value="Immunoglobulins"/>
    <property type="match status" value="1"/>
</dbReference>
<evidence type="ECO:0000256" key="3">
    <source>
        <dbReference type="SAM" id="Phobius"/>
    </source>
</evidence>
<dbReference type="RefSeq" id="WP_349231444.1">
    <property type="nucleotide sequence ID" value="NZ_JBBMFK010000008.1"/>
</dbReference>
<comment type="similarity">
    <text evidence="1">Belongs to the glycosyl hydrolase 3 family.</text>
</comment>
<sequence>MKIKRKELYGLLYVVVAFFLAVLIALNYFAFSYSTLVSNFFHQSTFRIEADENAGSENTNYFNLDYTSTEQLEADERAYAEEVQSEGVILLQNNGLPVAPTRTTFLGIYSRDDMLSAGVSVSDNAPSMEKQFTDAGFEVNPTMISYYQGLTEEADPSAFSAEARDSISSYNDLAVVVLFSGGAEAMDITVDDLRFTDTEEALIRYASENFSNVVVLLNTSNTVECDYLEQFDNLSVLYINFSGDAGIGVIPRILTGEINPSGKTTDTFAYDVESPISMLNYENSAEDQGLMSGGERVGNYVNYIEGIYVGYRYFETRYEDVVLGNGNAGDFDYAATVQYPFGYGLSYTTFAYSGFALQENPTSFTLSVTVTNTGDTYTGKEAVGFYMQSPYTEYDKRNGVEKSSVQLVGFAKTGLLAPGESETLTVEVDKSEMRAYDANNLKTYIVDDGLYYFAAGANAHDAVNNILASKGAAGIAMDAYKMTAPGDASLVGTYTQESFDAETYSYGANGEKITNKFDDVNLNYYYPGTVTYVTRNDWMGTIPAQKAGDIDATEELLGNFNPTFESGEEPAPATGQSNGLTIMSLMGLDYDNEYWDMLLDQFTAEELMSIVAYGGFKTNMVGSINKPASVDKDGPAGLDSSQLGGESCYTFPSESMLACTWNRELVAQLGYFVSQDCLLTGTTGWYAPACNIHRVAICGRTREYFSEDAFLSGTMAYAVASTAQAHGVVTYTKHFALNEQENNRSSVCTFSNEQAIREIYLKPFEMAVAEGGGMGIMTSMNRVGTTYSSSHYNLCTGILRDEWGFHGVVITDFVSGPSDKVVPRELVLAGTDLFLCTVSDQSMFIEGYQNDPDVLNALRESAHRICYTYVNSNLMNGLSSSSRVISITPAWVYGLYAVDAVLIYVLYLLAMTPVLNKLGEKKEDKHEAQ</sequence>
<evidence type="ECO:0000313" key="5">
    <source>
        <dbReference type="EMBL" id="MEQ2443127.1"/>
    </source>
</evidence>
<dbReference type="Gene3D" id="3.20.20.300">
    <property type="entry name" value="Glycoside hydrolase, family 3, N-terminal domain"/>
    <property type="match status" value="1"/>
</dbReference>
<protein>
    <submittedName>
        <fullName evidence="5">Glycoside hydrolase family 3 N-terminal domain-containing protein</fullName>
    </submittedName>
</protein>
<dbReference type="InterPro" id="IPR002772">
    <property type="entry name" value="Glyco_hydro_3_C"/>
</dbReference>
<dbReference type="Pfam" id="PF01915">
    <property type="entry name" value="Glyco_hydro_3_C"/>
    <property type="match status" value="1"/>
</dbReference>
<name>A0ABV1E740_9FIRM</name>
<evidence type="ECO:0000256" key="2">
    <source>
        <dbReference type="ARBA" id="ARBA00022801"/>
    </source>
</evidence>
<evidence type="ECO:0000259" key="4">
    <source>
        <dbReference type="SMART" id="SM01217"/>
    </source>
</evidence>
<keyword evidence="3" id="KW-1133">Transmembrane helix</keyword>
<keyword evidence="3" id="KW-0472">Membrane</keyword>
<proteinExistence type="inferred from homology"/>
<dbReference type="InterPro" id="IPR036881">
    <property type="entry name" value="Glyco_hydro_3_C_sf"/>
</dbReference>
<dbReference type="SMART" id="SM01217">
    <property type="entry name" value="Fn3_like"/>
    <property type="match status" value="1"/>
</dbReference>
<accession>A0ABV1E740</accession>
<dbReference type="Pfam" id="PF14310">
    <property type="entry name" value="Fn3-like"/>
    <property type="match status" value="1"/>
</dbReference>
<gene>
    <name evidence="5" type="ORF">WMO64_06560</name>
</gene>
<keyword evidence="3" id="KW-0812">Transmembrane</keyword>
<dbReference type="InterPro" id="IPR013783">
    <property type="entry name" value="Ig-like_fold"/>
</dbReference>
<dbReference type="SUPFAM" id="SSF51445">
    <property type="entry name" value="(Trans)glycosidases"/>
    <property type="match status" value="1"/>
</dbReference>
<dbReference type="InterPro" id="IPR017853">
    <property type="entry name" value="GH"/>
</dbReference>
<dbReference type="Proteomes" id="UP001464378">
    <property type="component" value="Unassembled WGS sequence"/>
</dbReference>
<dbReference type="InterPro" id="IPR026891">
    <property type="entry name" value="Fn3-like"/>
</dbReference>
<dbReference type="GO" id="GO:0016787">
    <property type="term" value="F:hydrolase activity"/>
    <property type="evidence" value="ECO:0007669"/>
    <property type="project" value="UniProtKB-KW"/>
</dbReference>
<dbReference type="InterPro" id="IPR050288">
    <property type="entry name" value="Cellulose_deg_GH3"/>
</dbReference>
<dbReference type="SUPFAM" id="SSF52279">
    <property type="entry name" value="Beta-D-glucan exohydrolase, C-terminal domain"/>
    <property type="match status" value="1"/>
</dbReference>
<organism evidence="5 6">
    <name type="scientific">Pseudoflavonifractor intestinihominis</name>
    <dbReference type="NCBI Taxonomy" id="3133171"/>
    <lineage>
        <taxon>Bacteria</taxon>
        <taxon>Bacillati</taxon>
        <taxon>Bacillota</taxon>
        <taxon>Clostridia</taxon>
        <taxon>Eubacteriales</taxon>
        <taxon>Oscillospiraceae</taxon>
        <taxon>Pseudoflavonifractor</taxon>
    </lineage>
</organism>
<keyword evidence="6" id="KW-1185">Reference proteome</keyword>
<comment type="caution">
    <text evidence="5">The sequence shown here is derived from an EMBL/GenBank/DDBJ whole genome shotgun (WGS) entry which is preliminary data.</text>
</comment>
<dbReference type="InterPro" id="IPR036962">
    <property type="entry name" value="Glyco_hydro_3_N_sf"/>
</dbReference>
<dbReference type="InterPro" id="IPR001764">
    <property type="entry name" value="Glyco_hydro_3_N"/>
</dbReference>
<dbReference type="PANTHER" id="PTHR42715:SF10">
    <property type="entry name" value="BETA-GLUCOSIDASE"/>
    <property type="match status" value="1"/>
</dbReference>